<keyword evidence="4" id="KW-1185">Reference proteome</keyword>
<reference evidence="3 4" key="1">
    <citation type="submission" date="2016-10" db="EMBL/GenBank/DDBJ databases">
        <authorList>
            <person name="Varghese N."/>
            <person name="Submissions S."/>
        </authorList>
    </citation>
    <scope>NUCLEOTIDE SEQUENCE [LARGE SCALE GENOMIC DNA]</scope>
    <source>
        <strain evidence="3 4">DSM 16525</strain>
    </source>
</reference>
<feature type="chain" id="PRO_5022889500" description="SH3b domain-containing protein" evidence="1">
    <location>
        <begin position="25"/>
        <end position="247"/>
    </location>
</feature>
<gene>
    <name evidence="2" type="ORF">MFU01_63960</name>
    <name evidence="3" type="ORF">SAMN05443572_114207</name>
</gene>
<protein>
    <recommendedName>
        <fullName evidence="6">SH3b domain-containing protein</fullName>
    </recommendedName>
</protein>
<dbReference type="AlphaFoldDB" id="A0A511TAZ4"/>
<evidence type="ECO:0000313" key="3">
    <source>
        <dbReference type="EMBL" id="SEU39849.1"/>
    </source>
</evidence>
<sequence>MKKSLVPAIALSSFALLHAPLALAGDEPLVKAASIDLDGDGKPEDISLEAKEDAKGFSYVLKVGAATVNTRSDAEVHGFVIVDIDSGDKRKEVAVHTGMTDHDSYDALYAFDGKALKSMGSVHTPIEVKGNGIILSNTWQGFWNRVDKYVVDAKAGKLTHVPQEFYAVGKEAQVRESFPITQTRSDSKPVAQLAKGSTIQVLLAVLLPVKGQRYKDNAYLVKSSTGLVGWVSESVLTSKTEGLPFAG</sequence>
<evidence type="ECO:0000256" key="1">
    <source>
        <dbReference type="SAM" id="SignalP"/>
    </source>
</evidence>
<accession>A0A511TAZ4</accession>
<evidence type="ECO:0000313" key="4">
    <source>
        <dbReference type="Proteomes" id="UP000183760"/>
    </source>
</evidence>
<dbReference type="EMBL" id="BJXR01000046">
    <property type="protein sequence ID" value="GEN11359.1"/>
    <property type="molecule type" value="Genomic_DNA"/>
</dbReference>
<evidence type="ECO:0000313" key="2">
    <source>
        <dbReference type="EMBL" id="GEN11359.1"/>
    </source>
</evidence>
<evidence type="ECO:0000313" key="5">
    <source>
        <dbReference type="Proteomes" id="UP000321514"/>
    </source>
</evidence>
<dbReference type="RefSeq" id="WP_052771406.1">
    <property type="nucleotide sequence ID" value="NZ_BJXR01000046.1"/>
</dbReference>
<organism evidence="2 5">
    <name type="scientific">Myxococcus fulvus</name>
    <dbReference type="NCBI Taxonomy" id="33"/>
    <lineage>
        <taxon>Bacteria</taxon>
        <taxon>Pseudomonadati</taxon>
        <taxon>Myxococcota</taxon>
        <taxon>Myxococcia</taxon>
        <taxon>Myxococcales</taxon>
        <taxon>Cystobacterineae</taxon>
        <taxon>Myxococcaceae</taxon>
        <taxon>Myxococcus</taxon>
    </lineage>
</organism>
<proteinExistence type="predicted"/>
<dbReference type="Proteomes" id="UP000183760">
    <property type="component" value="Unassembled WGS sequence"/>
</dbReference>
<dbReference type="Proteomes" id="UP000321514">
    <property type="component" value="Unassembled WGS sequence"/>
</dbReference>
<name>A0A511TAZ4_MYXFU</name>
<keyword evidence="1" id="KW-0732">Signal</keyword>
<dbReference type="EMBL" id="FOIB01000014">
    <property type="protein sequence ID" value="SEU39849.1"/>
    <property type="molecule type" value="Genomic_DNA"/>
</dbReference>
<reference evidence="2 5" key="2">
    <citation type="submission" date="2019-07" db="EMBL/GenBank/DDBJ databases">
        <title>Whole genome shotgun sequence of Myxococcus fulvus NBRC 100333.</title>
        <authorList>
            <person name="Hosoyama A."/>
            <person name="Uohara A."/>
            <person name="Ohji S."/>
            <person name="Ichikawa N."/>
        </authorList>
    </citation>
    <scope>NUCLEOTIDE SEQUENCE [LARGE SCALE GENOMIC DNA]</scope>
    <source>
        <strain evidence="2 5">NBRC 100333</strain>
    </source>
</reference>
<dbReference type="OrthoDB" id="1715597at2"/>
<evidence type="ECO:0008006" key="6">
    <source>
        <dbReference type="Google" id="ProtNLM"/>
    </source>
</evidence>
<feature type="signal peptide" evidence="1">
    <location>
        <begin position="1"/>
        <end position="24"/>
    </location>
</feature>
<comment type="caution">
    <text evidence="2">The sequence shown here is derived from an EMBL/GenBank/DDBJ whole genome shotgun (WGS) entry which is preliminary data.</text>
</comment>